<protein>
    <submittedName>
        <fullName evidence="1">Gp599</fullName>
    </submittedName>
</protein>
<reference evidence="1 2" key="1">
    <citation type="submission" date="2011-09" db="EMBL/GenBank/DDBJ databases">
        <authorList>
            <person name="Pope W.H."/>
            <person name="Pedulla M.L."/>
            <person name="Ford M.E."/>
            <person name="Peebles C.L."/>
            <person name="Hatfull G.H."/>
            <person name="Hendrix R.W."/>
        </authorList>
    </citation>
    <scope>NUCLEOTIDE SEQUENCE [LARGE SCALE GENOMIC DNA]</scope>
    <source>
        <strain evidence="1">G</strain>
    </source>
</reference>
<gene>
    <name evidence="1" type="primary">599</name>
    <name evidence="1" type="ORF">G_599</name>
</gene>
<dbReference type="RefSeq" id="YP_009015891.1">
    <property type="nucleotide sequence ID" value="NC_023719.1"/>
</dbReference>
<dbReference type="Proteomes" id="UP000009273">
    <property type="component" value="Segment"/>
</dbReference>
<dbReference type="KEGG" id="vg:18563809"/>
<dbReference type="GeneID" id="18563809"/>
<proteinExistence type="predicted"/>
<evidence type="ECO:0000313" key="1">
    <source>
        <dbReference type="EMBL" id="AEO93844.1"/>
    </source>
</evidence>
<sequence length="117" mass="13634">MNQEELSKRVDSIRNCLVDMKQRLNNRLYYINNLDQASDEIVVSIVNEQLANGITTDVLKSILFILETKENDLNLLLDILNERNDVEVDTREGSFINDMFIDIEAYLTMIEKMFTNV</sequence>
<accession>G3MAX9</accession>
<evidence type="ECO:0000313" key="2">
    <source>
        <dbReference type="Proteomes" id="UP000009273"/>
    </source>
</evidence>
<name>G3MAX9_9CAUD</name>
<keyword evidence="2" id="KW-1185">Reference proteome</keyword>
<dbReference type="EMBL" id="JN638751">
    <property type="protein sequence ID" value="AEO93844.1"/>
    <property type="molecule type" value="Genomic_DNA"/>
</dbReference>
<organism evidence="1 2">
    <name type="scientific">Bacillus phage G</name>
    <dbReference type="NCBI Taxonomy" id="2884420"/>
    <lineage>
        <taxon>Viruses</taxon>
        <taxon>Duplodnaviria</taxon>
        <taxon>Heunggongvirae</taxon>
        <taxon>Uroviricota</taxon>
        <taxon>Caudoviricetes</taxon>
        <taxon>Donellivirus</taxon>
        <taxon>Donellivirus gee</taxon>
    </lineage>
</organism>